<feature type="transmembrane region" description="Helical" evidence="6">
    <location>
        <begin position="117"/>
        <end position="138"/>
    </location>
</feature>
<comment type="caution">
    <text evidence="7">The sequence shown here is derived from an EMBL/GenBank/DDBJ whole genome shotgun (WGS) entry which is preliminary data.</text>
</comment>
<reference evidence="7" key="2">
    <citation type="submission" date="2020-09" db="EMBL/GenBank/DDBJ databases">
        <authorList>
            <person name="Sun Q."/>
            <person name="Zhou Y."/>
        </authorList>
    </citation>
    <scope>NUCLEOTIDE SEQUENCE</scope>
    <source>
        <strain evidence="7">CGMCC 1.12426</strain>
    </source>
</reference>
<keyword evidence="2" id="KW-1003">Cell membrane</keyword>
<dbReference type="Proteomes" id="UP000605148">
    <property type="component" value="Unassembled WGS sequence"/>
</dbReference>
<feature type="transmembrane region" description="Helical" evidence="6">
    <location>
        <begin position="324"/>
        <end position="344"/>
    </location>
</feature>
<dbReference type="InterPro" id="IPR050833">
    <property type="entry name" value="Poly_Biosynth_Transport"/>
</dbReference>
<feature type="transmembrane region" description="Helical" evidence="6">
    <location>
        <begin position="419"/>
        <end position="437"/>
    </location>
</feature>
<evidence type="ECO:0000256" key="5">
    <source>
        <dbReference type="ARBA" id="ARBA00023136"/>
    </source>
</evidence>
<keyword evidence="4 6" id="KW-1133">Transmembrane helix</keyword>
<evidence type="ECO:0000256" key="4">
    <source>
        <dbReference type="ARBA" id="ARBA00022989"/>
    </source>
</evidence>
<feature type="transmembrane region" description="Helical" evidence="6">
    <location>
        <begin position="40"/>
        <end position="64"/>
    </location>
</feature>
<evidence type="ECO:0000256" key="1">
    <source>
        <dbReference type="ARBA" id="ARBA00004651"/>
    </source>
</evidence>
<dbReference type="OrthoDB" id="7806958at2"/>
<dbReference type="PANTHER" id="PTHR30250:SF11">
    <property type="entry name" value="O-ANTIGEN TRANSPORTER-RELATED"/>
    <property type="match status" value="1"/>
</dbReference>
<dbReference type="GO" id="GO:0005886">
    <property type="term" value="C:plasma membrane"/>
    <property type="evidence" value="ECO:0007669"/>
    <property type="project" value="UniProtKB-SubCell"/>
</dbReference>
<keyword evidence="8" id="KW-1185">Reference proteome</keyword>
<dbReference type="Pfam" id="PF13440">
    <property type="entry name" value="Polysacc_synt_3"/>
    <property type="match status" value="1"/>
</dbReference>
<gene>
    <name evidence="7" type="ORF">GCM10011316_20750</name>
</gene>
<dbReference type="AlphaFoldDB" id="A0A916TJL1"/>
<feature type="transmembrane region" description="Helical" evidence="6">
    <location>
        <begin position="385"/>
        <end position="407"/>
    </location>
</feature>
<evidence type="ECO:0000256" key="6">
    <source>
        <dbReference type="SAM" id="Phobius"/>
    </source>
</evidence>
<feature type="transmembrane region" description="Helical" evidence="6">
    <location>
        <begin position="231"/>
        <end position="257"/>
    </location>
</feature>
<evidence type="ECO:0000256" key="2">
    <source>
        <dbReference type="ARBA" id="ARBA00022475"/>
    </source>
</evidence>
<protein>
    <recommendedName>
        <fullName evidence="9">O-antigen/teichoic acid export membrane protein</fullName>
    </recommendedName>
</protein>
<evidence type="ECO:0008006" key="9">
    <source>
        <dbReference type="Google" id="ProtNLM"/>
    </source>
</evidence>
<feature type="transmembrane region" description="Helical" evidence="6">
    <location>
        <begin position="443"/>
        <end position="462"/>
    </location>
</feature>
<feature type="transmembrane region" description="Helical" evidence="6">
    <location>
        <begin position="150"/>
        <end position="180"/>
    </location>
</feature>
<keyword evidence="3 6" id="KW-0812">Transmembrane</keyword>
<feature type="transmembrane region" description="Helical" evidence="6">
    <location>
        <begin position="356"/>
        <end position="379"/>
    </location>
</feature>
<evidence type="ECO:0000256" key="3">
    <source>
        <dbReference type="ARBA" id="ARBA00022692"/>
    </source>
</evidence>
<proteinExistence type="predicted"/>
<accession>A0A916TJL1</accession>
<feature type="transmembrane region" description="Helical" evidence="6">
    <location>
        <begin position="85"/>
        <end position="105"/>
    </location>
</feature>
<comment type="subcellular location">
    <subcellularLocation>
        <location evidence="1">Cell membrane</location>
        <topology evidence="1">Multi-pass membrane protein</topology>
    </subcellularLocation>
</comment>
<dbReference type="PANTHER" id="PTHR30250">
    <property type="entry name" value="PST FAMILY PREDICTED COLANIC ACID TRANSPORTER"/>
    <property type="match status" value="1"/>
</dbReference>
<evidence type="ECO:0000313" key="8">
    <source>
        <dbReference type="Proteomes" id="UP000605148"/>
    </source>
</evidence>
<evidence type="ECO:0000313" key="7">
    <source>
        <dbReference type="EMBL" id="GGB48471.1"/>
    </source>
</evidence>
<dbReference type="RefSeq" id="WP_150495846.1">
    <property type="nucleotide sequence ID" value="NZ_BMFA01000005.1"/>
</dbReference>
<reference evidence="7" key="1">
    <citation type="journal article" date="2014" name="Int. J. Syst. Evol. Microbiol.">
        <title>Complete genome sequence of Corynebacterium casei LMG S-19264T (=DSM 44701T), isolated from a smear-ripened cheese.</title>
        <authorList>
            <consortium name="US DOE Joint Genome Institute (JGI-PGF)"/>
            <person name="Walter F."/>
            <person name="Albersmeier A."/>
            <person name="Kalinowski J."/>
            <person name="Ruckert C."/>
        </authorList>
    </citation>
    <scope>NUCLEOTIDE SEQUENCE</scope>
    <source>
        <strain evidence="7">CGMCC 1.12426</strain>
    </source>
</reference>
<name>A0A916TJL1_9HYPH</name>
<feature type="transmembrane region" description="Helical" evidence="6">
    <location>
        <begin position="290"/>
        <end position="312"/>
    </location>
</feature>
<sequence length="498" mass="52930">MKSLLGSAVFSTLAAAASLISGFASSVIVARLLGPEGAGVVAFAIWLTMTGSMVVNFGSSAVLLRYSKRFDEDGCPGGGLARTAAWRFTPPLILFCAGLLAYGLLPQEAPDAYPASFWAVTAALAAAFTLAAQAMAAARGLDRFKETTKLAFWGCLLQLPLVALGAWTFGAAGALLGYVARHVPQALRFWHYARGRKGQRPPVMTEKMKTHARNSWISEVIGALVWGRIEILFLSLFFTATVTGYYAVGLSLAALVVQLPSQMVAGLTPHIGFHRDRGNMDQIRATYSRVFRWMSMLILPICLGGFAVMPALLPLLFGTQFQPAVGPAGIVLLASILTALSVIPSHIINAFERTDMYLLASPVTAAVSIALLLVLVPFHETEGAAVARLLVHFMWFAWLLAFCWTALKIAPPLASLARILAAGLCCALAAALTLHQIDQTWTGLTGAIAAGGAVYLAALRLFGCIERAEIDGIAANVSGVLPQRIARPGIALLRLLAR</sequence>
<keyword evidence="5 6" id="KW-0472">Membrane</keyword>
<dbReference type="EMBL" id="BMFA01000005">
    <property type="protein sequence ID" value="GGB48471.1"/>
    <property type="molecule type" value="Genomic_DNA"/>
</dbReference>
<organism evidence="7 8">
    <name type="scientific">Roseibium aquae</name>
    <dbReference type="NCBI Taxonomy" id="1323746"/>
    <lineage>
        <taxon>Bacteria</taxon>
        <taxon>Pseudomonadati</taxon>
        <taxon>Pseudomonadota</taxon>
        <taxon>Alphaproteobacteria</taxon>
        <taxon>Hyphomicrobiales</taxon>
        <taxon>Stappiaceae</taxon>
        <taxon>Roseibium</taxon>
    </lineage>
</organism>